<evidence type="ECO:0000256" key="13">
    <source>
        <dbReference type="ARBA" id="ARBA00048600"/>
    </source>
</evidence>
<dbReference type="Pfam" id="PF00289">
    <property type="entry name" value="Biotin_carb_N"/>
    <property type="match status" value="1"/>
</dbReference>
<keyword evidence="15" id="KW-0276">Fatty acid metabolism</keyword>
<dbReference type="PROSITE" id="PS50975">
    <property type="entry name" value="ATP_GRASP"/>
    <property type="match status" value="1"/>
</dbReference>
<gene>
    <name evidence="18" type="ORF">Y88_0849</name>
</gene>
<evidence type="ECO:0000313" key="19">
    <source>
        <dbReference type="Proteomes" id="UP000004728"/>
    </source>
</evidence>
<evidence type="ECO:0000259" key="16">
    <source>
        <dbReference type="PROSITE" id="PS50975"/>
    </source>
</evidence>
<dbReference type="Proteomes" id="UP000004728">
    <property type="component" value="Unassembled WGS sequence"/>
</dbReference>
<comment type="subunit">
    <text evidence="3 15">Acetyl-CoA carboxylase is a heterohexamer of biotin carboxyl carrier protein, biotin carboxylase and the two subunits of carboxyl transferase in a 2:2 complex.</text>
</comment>
<evidence type="ECO:0000256" key="7">
    <source>
        <dbReference type="ARBA" id="ARBA00022723"/>
    </source>
</evidence>
<evidence type="ECO:0000256" key="11">
    <source>
        <dbReference type="ARBA" id="ARBA00023267"/>
    </source>
</evidence>
<keyword evidence="7" id="KW-0479">Metal-binding</keyword>
<dbReference type="UniPathway" id="UPA00655">
    <property type="reaction ID" value="UER00711"/>
</dbReference>
<reference evidence="18 19" key="1">
    <citation type="journal article" date="2012" name="J. Bacteriol.">
        <title>Draft Genome Sequence of Novosphingobium nitrogenifigens Y88T.</title>
        <authorList>
            <person name="Strabala T.J."/>
            <person name="Macdonald L."/>
            <person name="Liu V."/>
            <person name="Smit A.M."/>
        </authorList>
    </citation>
    <scope>NUCLEOTIDE SEQUENCE [LARGE SCALE GENOMIC DNA]</scope>
    <source>
        <strain evidence="18 19">DSM 19370</strain>
    </source>
</reference>
<dbReference type="PROSITE" id="PS00866">
    <property type="entry name" value="CPSASE_1"/>
    <property type="match status" value="1"/>
</dbReference>
<dbReference type="PROSITE" id="PS50979">
    <property type="entry name" value="BC"/>
    <property type="match status" value="1"/>
</dbReference>
<dbReference type="InterPro" id="IPR005479">
    <property type="entry name" value="CPAse_ATP-bd"/>
</dbReference>
<feature type="domain" description="ATP-grasp" evidence="16">
    <location>
        <begin position="131"/>
        <end position="327"/>
    </location>
</feature>
<evidence type="ECO:0000256" key="12">
    <source>
        <dbReference type="ARBA" id="ARBA00033786"/>
    </source>
</evidence>
<keyword evidence="15" id="KW-0444">Lipid biosynthesis</keyword>
<dbReference type="GO" id="GO:0005524">
    <property type="term" value="F:ATP binding"/>
    <property type="evidence" value="ECO:0007669"/>
    <property type="project" value="UniProtKB-UniRule"/>
</dbReference>
<evidence type="ECO:0000256" key="5">
    <source>
        <dbReference type="ARBA" id="ARBA00017242"/>
    </source>
</evidence>
<dbReference type="GO" id="GO:0016740">
    <property type="term" value="F:transferase activity"/>
    <property type="evidence" value="ECO:0007669"/>
    <property type="project" value="UniProtKB-KW"/>
</dbReference>
<proteinExistence type="predicted"/>
<evidence type="ECO:0000256" key="1">
    <source>
        <dbReference type="ARBA" id="ARBA00003761"/>
    </source>
</evidence>
<dbReference type="FunFam" id="3.30.1490.20:FF:000018">
    <property type="entry name" value="Biotin carboxylase"/>
    <property type="match status" value="1"/>
</dbReference>
<comment type="function">
    <text evidence="1 15">This protein is a component of the acetyl coenzyme A carboxylase complex; first, biotin carboxylase catalyzes the carboxylation of the carrier protein and then the transcarboxylase transfers the carboxyl group to form malonyl-CoA.</text>
</comment>
<evidence type="ECO:0000313" key="18">
    <source>
        <dbReference type="EMBL" id="EGD58791.1"/>
    </source>
</evidence>
<dbReference type="AlphaFoldDB" id="F1Z9F1"/>
<dbReference type="SMART" id="SM00878">
    <property type="entry name" value="Biotin_carb_C"/>
    <property type="match status" value="1"/>
</dbReference>
<dbReference type="NCBIfam" id="NF006367">
    <property type="entry name" value="PRK08591.1"/>
    <property type="match status" value="1"/>
</dbReference>
<evidence type="ECO:0000256" key="14">
    <source>
        <dbReference type="PROSITE-ProRule" id="PRU00409"/>
    </source>
</evidence>
<evidence type="ECO:0000256" key="10">
    <source>
        <dbReference type="ARBA" id="ARBA00022842"/>
    </source>
</evidence>
<evidence type="ECO:0000256" key="9">
    <source>
        <dbReference type="ARBA" id="ARBA00022840"/>
    </source>
</evidence>
<accession>F1Z9F1</accession>
<dbReference type="GO" id="GO:0004075">
    <property type="term" value="F:biotin carboxylase activity"/>
    <property type="evidence" value="ECO:0007669"/>
    <property type="project" value="UniProtKB-EC"/>
</dbReference>
<dbReference type="PANTHER" id="PTHR48095:SF2">
    <property type="entry name" value="BIOTIN CARBOXYLASE, CHLOROPLASTIC"/>
    <property type="match status" value="1"/>
</dbReference>
<dbReference type="GO" id="GO:0046872">
    <property type="term" value="F:metal ion binding"/>
    <property type="evidence" value="ECO:0007669"/>
    <property type="project" value="UniProtKB-KW"/>
</dbReference>
<comment type="catalytic activity">
    <reaction evidence="13 15">
        <text>N(6)-biotinyl-L-lysyl-[protein] + hydrogencarbonate + ATP = N(6)-carboxybiotinyl-L-lysyl-[protein] + ADP + phosphate + H(+)</text>
        <dbReference type="Rhea" id="RHEA:13501"/>
        <dbReference type="Rhea" id="RHEA-COMP:10505"/>
        <dbReference type="Rhea" id="RHEA-COMP:10506"/>
        <dbReference type="ChEBI" id="CHEBI:15378"/>
        <dbReference type="ChEBI" id="CHEBI:17544"/>
        <dbReference type="ChEBI" id="CHEBI:30616"/>
        <dbReference type="ChEBI" id="CHEBI:43474"/>
        <dbReference type="ChEBI" id="CHEBI:83144"/>
        <dbReference type="ChEBI" id="CHEBI:83145"/>
        <dbReference type="ChEBI" id="CHEBI:456216"/>
        <dbReference type="EC" id="6.3.4.14"/>
    </reaction>
</comment>
<keyword evidence="18" id="KW-0808">Transferase</keyword>
<keyword evidence="9 14" id="KW-0067">ATP-binding</keyword>
<evidence type="ECO:0000256" key="4">
    <source>
        <dbReference type="ARBA" id="ARBA00013263"/>
    </source>
</evidence>
<dbReference type="Gene3D" id="3.30.470.20">
    <property type="entry name" value="ATP-grasp fold, B domain"/>
    <property type="match status" value="1"/>
</dbReference>
<dbReference type="SUPFAM" id="SSF52440">
    <property type="entry name" value="PreATP-grasp domain"/>
    <property type="match status" value="1"/>
</dbReference>
<dbReference type="GO" id="GO:2001295">
    <property type="term" value="P:malonyl-CoA biosynthetic process"/>
    <property type="evidence" value="ECO:0007669"/>
    <property type="project" value="UniProtKB-UniPathway"/>
</dbReference>
<dbReference type="InterPro" id="IPR011054">
    <property type="entry name" value="Rudment_hybrid_motif"/>
</dbReference>
<evidence type="ECO:0000256" key="2">
    <source>
        <dbReference type="ARBA" id="ARBA00004956"/>
    </source>
</evidence>
<dbReference type="FunCoup" id="F1Z9F1">
    <property type="interactions" value="629"/>
</dbReference>
<dbReference type="Pfam" id="PF02786">
    <property type="entry name" value="CPSase_L_D2"/>
    <property type="match status" value="1"/>
</dbReference>
<protein>
    <recommendedName>
        <fullName evidence="5 15">Biotin carboxylase</fullName>
        <ecNumber evidence="4 15">6.3.4.14</ecNumber>
    </recommendedName>
    <alternativeName>
        <fullName evidence="12 15">Acetyl-coenzyme A carboxylase biotin carboxylase subunit A</fullName>
    </alternativeName>
</protein>
<dbReference type="GO" id="GO:0006633">
    <property type="term" value="P:fatty acid biosynthetic process"/>
    <property type="evidence" value="ECO:0007669"/>
    <property type="project" value="UniProtKB-KW"/>
</dbReference>
<evidence type="ECO:0000256" key="15">
    <source>
        <dbReference type="RuleBase" id="RU365063"/>
    </source>
</evidence>
<dbReference type="eggNOG" id="COG0439">
    <property type="taxonomic scope" value="Bacteria"/>
</dbReference>
<comment type="pathway">
    <text evidence="2 15">Lipid metabolism; malonyl-CoA biosynthesis; malonyl-CoA from acetyl-CoA: step 1/1.</text>
</comment>
<dbReference type="NCBIfam" id="TIGR00514">
    <property type="entry name" value="accC"/>
    <property type="match status" value="1"/>
</dbReference>
<keyword evidence="6 15" id="KW-0436">Ligase</keyword>
<dbReference type="HOGENOM" id="CLU_000395_3_2_5"/>
<dbReference type="SUPFAM" id="SSF51246">
    <property type="entry name" value="Rudiment single hybrid motif"/>
    <property type="match status" value="1"/>
</dbReference>
<dbReference type="InterPro" id="IPR016185">
    <property type="entry name" value="PreATP-grasp_dom_sf"/>
</dbReference>
<dbReference type="InParanoid" id="F1Z9F1"/>
<dbReference type="FunFam" id="3.40.50.20:FF:000010">
    <property type="entry name" value="Propionyl-CoA carboxylase subunit alpha"/>
    <property type="match status" value="1"/>
</dbReference>
<evidence type="ECO:0000259" key="17">
    <source>
        <dbReference type="PROSITE" id="PS50979"/>
    </source>
</evidence>
<dbReference type="InterPro" id="IPR011764">
    <property type="entry name" value="Biotin_carboxylation_dom"/>
</dbReference>
<keyword evidence="19" id="KW-1185">Reference proteome</keyword>
<keyword evidence="15" id="KW-0443">Lipid metabolism</keyword>
<keyword evidence="15" id="KW-0275">Fatty acid biosynthesis</keyword>
<dbReference type="InterPro" id="IPR051602">
    <property type="entry name" value="ACC_Biotin_Carboxylase"/>
</dbReference>
<comment type="caution">
    <text evidence="18">The sequence shown here is derived from an EMBL/GenBank/DDBJ whole genome shotgun (WGS) entry which is preliminary data.</text>
</comment>
<keyword evidence="8 14" id="KW-0547">Nucleotide-binding</keyword>
<evidence type="ECO:0000256" key="6">
    <source>
        <dbReference type="ARBA" id="ARBA00022598"/>
    </source>
</evidence>
<name>F1Z9F1_9SPHN</name>
<dbReference type="InterPro" id="IPR005482">
    <property type="entry name" value="Biotin_COase_C"/>
</dbReference>
<feature type="domain" description="Biotin carboxylation" evidence="17">
    <location>
        <begin position="12"/>
        <end position="455"/>
    </location>
</feature>
<sequence>MIAEEPGHPLMAIKRLLIANRGEIALRIHRAAREMGIETVAVHSTADADAMHVRLADHAVCIGPPAAKDSYLNIAAIISAAEITQADAIHPGYGFLSENAKFAEIVEAHGITWIGPKPEHIRTMGDKVEAKRTAGKLGLPLVPGSDGAIEDPEVAARIAEEIGYPVIIKAASGGGGRGMKVCNGPDELERLMQQAGNEAKAAFGDATVYLEKYLGNPRHIEFQIFGDGNGKAIHLGERDCSLQRRHQKVLEEAPSPVISSEERERMGGIVSKAMADMGYRGAGTIEFLWENGEFYFIEMNTRLQVEHPVTEAITGVDLVREQIRIADGRPLSVTQDEIEFKGHAIECRINAEDPFNFTPSPGLVTTYHASGGMHVRVDSGLYAGYRIPPYYDSMIAKLIVYGRTREGCIMRLKRALEEMVIEGVKTSIPLHQRLLEDPVFLNGDYSIKYLEQWLAGETPAE</sequence>
<dbReference type="InterPro" id="IPR005481">
    <property type="entry name" value="BC-like_N"/>
</dbReference>
<keyword evidence="10" id="KW-0460">Magnesium</keyword>
<dbReference type="STRING" id="983920.Y88_0849"/>
<dbReference type="SUPFAM" id="SSF56059">
    <property type="entry name" value="Glutathione synthetase ATP-binding domain-like"/>
    <property type="match status" value="1"/>
</dbReference>
<dbReference type="EC" id="6.3.4.14" evidence="4 15"/>
<organism evidence="18 19">
    <name type="scientific">Novosphingobium nitrogenifigens DSM 19370</name>
    <dbReference type="NCBI Taxonomy" id="983920"/>
    <lineage>
        <taxon>Bacteria</taxon>
        <taxon>Pseudomonadati</taxon>
        <taxon>Pseudomonadota</taxon>
        <taxon>Alphaproteobacteria</taxon>
        <taxon>Sphingomonadales</taxon>
        <taxon>Sphingomonadaceae</taxon>
        <taxon>Novosphingobium</taxon>
    </lineage>
</organism>
<dbReference type="InterPro" id="IPR004549">
    <property type="entry name" value="Acetyl_CoA_COase_biotin_COase"/>
</dbReference>
<evidence type="ECO:0000256" key="8">
    <source>
        <dbReference type="ARBA" id="ARBA00022741"/>
    </source>
</evidence>
<dbReference type="InterPro" id="IPR011761">
    <property type="entry name" value="ATP-grasp"/>
</dbReference>
<evidence type="ECO:0000256" key="3">
    <source>
        <dbReference type="ARBA" id="ARBA00011750"/>
    </source>
</evidence>
<dbReference type="PANTHER" id="PTHR48095">
    <property type="entry name" value="PYRUVATE CARBOXYLASE SUBUNIT A"/>
    <property type="match status" value="1"/>
</dbReference>
<dbReference type="PROSITE" id="PS00867">
    <property type="entry name" value="CPSASE_2"/>
    <property type="match status" value="1"/>
</dbReference>
<dbReference type="Pfam" id="PF02785">
    <property type="entry name" value="Biotin_carb_C"/>
    <property type="match status" value="1"/>
</dbReference>
<dbReference type="EMBL" id="AEWJ01000041">
    <property type="protein sequence ID" value="EGD58791.1"/>
    <property type="molecule type" value="Genomic_DNA"/>
</dbReference>
<keyword evidence="11 15" id="KW-0092">Biotin</keyword>